<reference evidence="3 4" key="1">
    <citation type="journal article" name="Sci. Rep.">
        <title>Telomere-to-telomere assembled and centromere annotated genomes of the two main subspecies of the button mushroom Agaricus bisporus reveal especially polymorphic chromosome ends.</title>
        <authorList>
            <person name="Sonnenberg A.S.M."/>
            <person name="Sedaghat-Telgerd N."/>
            <person name="Lavrijssen B."/>
            <person name="Ohm R.A."/>
            <person name="Hendrickx P.M."/>
            <person name="Scholtmeijer K."/>
            <person name="Baars J.J.P."/>
            <person name="van Peer A."/>
        </authorList>
    </citation>
    <scope>NUCLEOTIDE SEQUENCE [LARGE SCALE GENOMIC DNA]</scope>
    <source>
        <strain evidence="3 4">H119_p4</strain>
    </source>
</reference>
<proteinExistence type="predicted"/>
<evidence type="ECO:0000313" key="4">
    <source>
        <dbReference type="Proteomes" id="UP000629468"/>
    </source>
</evidence>
<comment type="caution">
    <text evidence="3">The sequence shown here is derived from an EMBL/GenBank/DDBJ whole genome shotgun (WGS) entry which is preliminary data.</text>
</comment>
<feature type="compositionally biased region" description="Polar residues" evidence="1">
    <location>
        <begin position="271"/>
        <end position="286"/>
    </location>
</feature>
<evidence type="ECO:0000313" key="3">
    <source>
        <dbReference type="EMBL" id="KAF7777443.1"/>
    </source>
</evidence>
<evidence type="ECO:0000256" key="1">
    <source>
        <dbReference type="SAM" id="MobiDB-lite"/>
    </source>
</evidence>
<name>A0A8H7KI35_AGABI</name>
<accession>A0A8H7KI35</accession>
<dbReference type="AlphaFoldDB" id="A0A8H7KI35"/>
<keyword evidence="2" id="KW-1133">Transmembrane helix</keyword>
<feature type="transmembrane region" description="Helical" evidence="2">
    <location>
        <begin position="45"/>
        <end position="67"/>
    </location>
</feature>
<evidence type="ECO:0000256" key="2">
    <source>
        <dbReference type="SAM" id="Phobius"/>
    </source>
</evidence>
<sequence>MPLIKPSPTGPSRLRAVQVVTTTIFSPSPSTDPSGQSTSSVPVPAIVGGIIGGVVLAVAVTFIWICWGREIKKTKRKQEEEKEKHHKTRYNTIRNAQISGPKSHSYRPPLKSPLTDKHIKFASDTRATTTLTPAEKVDPERAKHMLFDNPYPPPRPTWTIEQRLRRTGSVIWPMPRFQSPLKKSSQNSIRNDDGEIHTEADTQKRDTVSHKRSNISENSNVSADSRRSHTPANLILAALGKSGNSDSLHSADRQSSSSLWSNLFRMMPGARSSQHSAANSYQQPAGEQNYPVGTAL</sequence>
<feature type="compositionally biased region" description="Basic and acidic residues" evidence="1">
    <location>
        <begin position="190"/>
        <end position="209"/>
    </location>
</feature>
<protein>
    <submittedName>
        <fullName evidence="3">Uncharacterized protein</fullName>
    </submittedName>
</protein>
<gene>
    <name evidence="3" type="ORF">Agabi119p4_3515</name>
</gene>
<keyword evidence="2" id="KW-0812">Transmembrane</keyword>
<feature type="region of interest" description="Disordered" evidence="1">
    <location>
        <begin position="175"/>
        <end position="228"/>
    </location>
</feature>
<dbReference type="Proteomes" id="UP000629468">
    <property type="component" value="Unassembled WGS sequence"/>
</dbReference>
<keyword evidence="2" id="KW-0472">Membrane</keyword>
<organism evidence="3 4">
    <name type="scientific">Agaricus bisporus var. burnettii</name>
    <dbReference type="NCBI Taxonomy" id="192524"/>
    <lineage>
        <taxon>Eukaryota</taxon>
        <taxon>Fungi</taxon>
        <taxon>Dikarya</taxon>
        <taxon>Basidiomycota</taxon>
        <taxon>Agaricomycotina</taxon>
        <taxon>Agaricomycetes</taxon>
        <taxon>Agaricomycetidae</taxon>
        <taxon>Agaricales</taxon>
        <taxon>Agaricineae</taxon>
        <taxon>Agaricaceae</taxon>
        <taxon>Agaricus</taxon>
    </lineage>
</organism>
<dbReference type="EMBL" id="JABXXO010000005">
    <property type="protein sequence ID" value="KAF7777443.1"/>
    <property type="molecule type" value="Genomic_DNA"/>
</dbReference>
<feature type="region of interest" description="Disordered" evidence="1">
    <location>
        <begin position="271"/>
        <end position="296"/>
    </location>
</feature>